<dbReference type="RefSeq" id="WP_273668790.1">
    <property type="nucleotide sequence ID" value="NZ_JAQQXR010000001.1"/>
</dbReference>
<dbReference type="EMBL" id="JAQQXR010000001">
    <property type="protein sequence ID" value="MDC8756162.1"/>
    <property type="molecule type" value="Genomic_DNA"/>
</dbReference>
<name>A0ABT5JXA2_9BURK</name>
<evidence type="ECO:0000313" key="2">
    <source>
        <dbReference type="Proteomes" id="UP001221208"/>
    </source>
</evidence>
<reference evidence="1 2" key="1">
    <citation type="submission" date="2022-10" db="EMBL/GenBank/DDBJ databases">
        <title>Janthinobacterium sp. hw3 Genome sequencing.</title>
        <authorList>
            <person name="Park S."/>
        </authorList>
    </citation>
    <scope>NUCLEOTIDE SEQUENCE [LARGE SCALE GENOMIC DNA]</scope>
    <source>
        <strain evidence="2">hw3</strain>
    </source>
</reference>
<gene>
    <name evidence="1" type="ORF">OIK44_01005</name>
</gene>
<accession>A0ABT5JXA2</accession>
<dbReference type="Proteomes" id="UP001221208">
    <property type="component" value="Unassembled WGS sequence"/>
</dbReference>
<proteinExistence type="predicted"/>
<organism evidence="1 2">
    <name type="scientific">Janthinobacterium fluminis</name>
    <dbReference type="NCBI Taxonomy" id="2987524"/>
    <lineage>
        <taxon>Bacteria</taxon>
        <taxon>Pseudomonadati</taxon>
        <taxon>Pseudomonadota</taxon>
        <taxon>Betaproteobacteria</taxon>
        <taxon>Burkholderiales</taxon>
        <taxon>Oxalobacteraceae</taxon>
        <taxon>Janthinobacterium</taxon>
    </lineage>
</organism>
<sequence>MDKRDAGGGPAGAWFNPPAEFPGICMTLAPGGELRFAGGFTFYHPSRWSYDSARSELRIELGGTIASPAESANYQLEHHQGNLLRVEAAKRALVYRVTASTESIQLGGFVFYRNLACETGKAAQR</sequence>
<comment type="caution">
    <text evidence="1">The sequence shown here is derived from an EMBL/GenBank/DDBJ whole genome shotgun (WGS) entry which is preliminary data.</text>
</comment>
<evidence type="ECO:0000313" key="1">
    <source>
        <dbReference type="EMBL" id="MDC8756162.1"/>
    </source>
</evidence>
<protein>
    <submittedName>
        <fullName evidence="1">Uncharacterized protein</fullName>
    </submittedName>
</protein>
<keyword evidence="2" id="KW-1185">Reference proteome</keyword>